<feature type="transmembrane region" description="Helical" evidence="1">
    <location>
        <begin position="289"/>
        <end position="309"/>
    </location>
</feature>
<evidence type="ECO:0000313" key="2">
    <source>
        <dbReference type="EMBL" id="ACB84215.1"/>
    </source>
</evidence>
<gene>
    <name evidence="2" type="ordered locus">Nther_0620</name>
</gene>
<dbReference type="EMBL" id="CP001034">
    <property type="protein sequence ID" value="ACB84215.1"/>
    <property type="molecule type" value="Genomic_DNA"/>
</dbReference>
<reference evidence="2 3" key="2">
    <citation type="journal article" date="2011" name="J. Bacteriol.">
        <title>Complete genome sequence of the anaerobic, halophilic alkalithermophile Natranaerobius thermophilus JW/NM-WN-LF.</title>
        <authorList>
            <person name="Zhao B."/>
            <person name="Mesbah N.M."/>
            <person name="Dalin E."/>
            <person name="Goodwin L."/>
            <person name="Nolan M."/>
            <person name="Pitluck S."/>
            <person name="Chertkov O."/>
            <person name="Brettin T.S."/>
            <person name="Han J."/>
            <person name="Larimer F.W."/>
            <person name="Land M.L."/>
            <person name="Hauser L."/>
            <person name="Kyrpides N."/>
            <person name="Wiegel J."/>
        </authorList>
    </citation>
    <scope>NUCLEOTIDE SEQUENCE [LARGE SCALE GENOMIC DNA]</scope>
    <source>
        <strain evidence="3">ATCC BAA-1301 / DSM 18059 / JW/NM-WN-LF</strain>
    </source>
</reference>
<dbReference type="RefSeq" id="WP_012447100.1">
    <property type="nucleotide sequence ID" value="NC_010718.1"/>
</dbReference>
<sequence length="317" mass="35532">MKGIAKIRTISNSNWILSFLTILLTVCLLVATSSVIMEQALTESFMMKTFDKIDFYNTFDEIYIKDNFKNIEDAPQGRRTLNYLLSEVDRSRVLEDNAQKIVPDVLNYLKGEEETLNLMLSVGVLESELKAQLDDYESFKRILELEAPDQARIFTSLPDEFQKNFYDVIKEDLIDQIQLPQQLPLSYFIVEDEITETLTTIKSIVNLIREFSAVATVGIGLTGIPLLVLGKLKGILMVGISLFVSGLIFITAPVFLNIKGLIENYTEAGEGAPLLAAILKEALHSGLTISYGFVFLGIACILGAIVIIYKKHKQNFD</sequence>
<dbReference type="Proteomes" id="UP000001683">
    <property type="component" value="Chromosome"/>
</dbReference>
<protein>
    <submittedName>
        <fullName evidence="2">Uncharacterized protein</fullName>
    </submittedName>
</protein>
<dbReference type="KEGG" id="nth:Nther_0620"/>
<evidence type="ECO:0000313" key="3">
    <source>
        <dbReference type="Proteomes" id="UP000001683"/>
    </source>
</evidence>
<feature type="transmembrane region" description="Helical" evidence="1">
    <location>
        <begin position="236"/>
        <end position="256"/>
    </location>
</feature>
<keyword evidence="1" id="KW-0472">Membrane</keyword>
<organism evidence="2 3">
    <name type="scientific">Natranaerobius thermophilus (strain ATCC BAA-1301 / DSM 18059 / JW/NM-WN-LF)</name>
    <dbReference type="NCBI Taxonomy" id="457570"/>
    <lineage>
        <taxon>Bacteria</taxon>
        <taxon>Bacillati</taxon>
        <taxon>Bacillota</taxon>
        <taxon>Clostridia</taxon>
        <taxon>Natranaerobiales</taxon>
        <taxon>Natranaerobiaceae</taxon>
        <taxon>Natranaerobius</taxon>
    </lineage>
</organism>
<name>B2A6T4_NATTJ</name>
<feature type="transmembrane region" description="Helical" evidence="1">
    <location>
        <begin position="211"/>
        <end position="229"/>
    </location>
</feature>
<keyword evidence="1" id="KW-1133">Transmembrane helix</keyword>
<keyword evidence="3" id="KW-1185">Reference proteome</keyword>
<keyword evidence="1" id="KW-0812">Transmembrane</keyword>
<reference evidence="2 3" key="1">
    <citation type="submission" date="2008-04" db="EMBL/GenBank/DDBJ databases">
        <title>Complete sequence of chromosome of Natranaerobius thermophilus JW/NM-WN-LF.</title>
        <authorList>
            <consortium name="US DOE Joint Genome Institute"/>
            <person name="Copeland A."/>
            <person name="Lucas S."/>
            <person name="Lapidus A."/>
            <person name="Glavina del Rio T."/>
            <person name="Dalin E."/>
            <person name="Tice H."/>
            <person name="Bruce D."/>
            <person name="Goodwin L."/>
            <person name="Pitluck S."/>
            <person name="Chertkov O."/>
            <person name="Brettin T."/>
            <person name="Detter J.C."/>
            <person name="Han C."/>
            <person name="Kuske C.R."/>
            <person name="Schmutz J."/>
            <person name="Larimer F."/>
            <person name="Land M."/>
            <person name="Hauser L."/>
            <person name="Kyrpides N."/>
            <person name="Lykidis A."/>
            <person name="Mesbah N.M."/>
            <person name="Wiegel J."/>
        </authorList>
    </citation>
    <scope>NUCLEOTIDE SEQUENCE [LARGE SCALE GENOMIC DNA]</scope>
    <source>
        <strain evidence="3">ATCC BAA-1301 / DSM 18059 / JW/NM-WN-LF</strain>
    </source>
</reference>
<dbReference type="OrthoDB" id="9851672at2"/>
<dbReference type="HOGENOM" id="CLU_876685_0_0_9"/>
<evidence type="ECO:0000256" key="1">
    <source>
        <dbReference type="SAM" id="Phobius"/>
    </source>
</evidence>
<dbReference type="InParanoid" id="B2A6T4"/>
<proteinExistence type="predicted"/>
<accession>B2A6T4</accession>
<dbReference type="AlphaFoldDB" id="B2A6T4"/>